<dbReference type="PANTHER" id="PTHR24221:SF248">
    <property type="entry name" value="ABC TRANSPORTER TRANSMEMBRANE REGION"/>
    <property type="match status" value="1"/>
</dbReference>
<reference evidence="13" key="1">
    <citation type="journal article" date="2020" name="mSystems">
        <title>Genome- and Community-Level Interaction Insights into Carbon Utilization and Element Cycling Functions of Hydrothermarchaeota in Hydrothermal Sediment.</title>
        <authorList>
            <person name="Zhou Z."/>
            <person name="Liu Y."/>
            <person name="Xu W."/>
            <person name="Pan J."/>
            <person name="Luo Z.H."/>
            <person name="Li M."/>
        </authorList>
    </citation>
    <scope>NUCLEOTIDE SEQUENCE [LARGE SCALE GENOMIC DNA]</scope>
    <source>
        <strain evidence="13">HyVt-485</strain>
    </source>
</reference>
<dbReference type="InterPro" id="IPR039421">
    <property type="entry name" value="Type_1_exporter"/>
</dbReference>
<evidence type="ECO:0000256" key="9">
    <source>
        <dbReference type="SAM" id="MobiDB-lite"/>
    </source>
</evidence>
<keyword evidence="8 10" id="KW-0472">Membrane</keyword>
<dbReference type="CDD" id="cd03246">
    <property type="entry name" value="ABCC_Protease_Secretion"/>
    <property type="match status" value="1"/>
</dbReference>
<feature type="compositionally biased region" description="Polar residues" evidence="9">
    <location>
        <begin position="587"/>
        <end position="600"/>
    </location>
</feature>
<feature type="domain" description="ABC transmembrane type-1" evidence="12">
    <location>
        <begin position="32"/>
        <end position="309"/>
    </location>
</feature>
<feature type="transmembrane region" description="Helical" evidence="10">
    <location>
        <begin position="30"/>
        <end position="53"/>
    </location>
</feature>
<comment type="caution">
    <text evidence="13">The sequence shown here is derived from an EMBL/GenBank/DDBJ whole genome shotgun (WGS) entry which is preliminary data.</text>
</comment>
<dbReference type="GO" id="GO:0030256">
    <property type="term" value="C:type I protein secretion system complex"/>
    <property type="evidence" value="ECO:0007669"/>
    <property type="project" value="InterPro"/>
</dbReference>
<dbReference type="GO" id="GO:0016887">
    <property type="term" value="F:ATP hydrolysis activity"/>
    <property type="evidence" value="ECO:0007669"/>
    <property type="project" value="InterPro"/>
</dbReference>
<dbReference type="Gene3D" id="1.20.1560.10">
    <property type="entry name" value="ABC transporter type 1, transmembrane domain"/>
    <property type="match status" value="1"/>
</dbReference>
<dbReference type="AlphaFoldDB" id="A0A7C5QWL9"/>
<dbReference type="PROSITE" id="PS50929">
    <property type="entry name" value="ABC_TM1F"/>
    <property type="match status" value="1"/>
</dbReference>
<dbReference type="SUPFAM" id="SSF52540">
    <property type="entry name" value="P-loop containing nucleoside triphosphate hydrolases"/>
    <property type="match status" value="1"/>
</dbReference>
<dbReference type="InterPro" id="IPR003593">
    <property type="entry name" value="AAA+_ATPase"/>
</dbReference>
<comment type="subcellular location">
    <subcellularLocation>
        <location evidence="1">Cell membrane</location>
        <topology evidence="1">Multi-pass membrane protein</topology>
    </subcellularLocation>
</comment>
<dbReference type="GO" id="GO:0005524">
    <property type="term" value="F:ATP binding"/>
    <property type="evidence" value="ECO:0007669"/>
    <property type="project" value="UniProtKB-KW"/>
</dbReference>
<sequence length="634" mass="68203">MAKKKNPFQPEKTPVLKTEVGQALASSRKAFFGVFVFSAFINILMLTGPLYMLQVYDRVLASSSMPTLIAISILMAAMYIFMGFLEHIRSRVLVRIGDKLERDLGARTFAIWLKQGLYGKAGQRNRPLNDLATLRQFLSGPAPGTFADIPWVPVYIAVLFLFHSWLGWAGVAATVIIFVLALINERSTREPLQQANILKAKSQMFAQANHDNADAITAMGMAGNMEAKWQKYVDAASKETMVGSDRAGTATATTKAFRMFVQSSMLGLGGALAIQQIITPGMMIAGSIVLGRALAPVQMVLGQWRGFVASRQAFKRLNKFYEVISEDDEVLSLPEPTGKLSVENVVAAPPGSQIAVLLGVNFALEPGQGLAVMGPSASGKSTLARLLVGVWMPNKGAVRLDGATFAQWNREELGPHIGYLPQEITLFDGSIADNISRFTPDANPEDIVLAAKRADVHDMILRFADGYDTMLGEGGMVLSGGQTQRIALARALFGDPSLLVLDEPNANLDTEGDIALSKAIIETRKRGNTVVVMTHRSSAIAAVDQLLILREGKQIAFGPKDKVLDEMRKASPNASVQKGSAKPGPAQASSPPALTMNPNTGPAKPAETTKKPNIRPQGMQSFGSHMTPKKGGSS</sequence>
<evidence type="ECO:0000256" key="1">
    <source>
        <dbReference type="ARBA" id="ARBA00004651"/>
    </source>
</evidence>
<keyword evidence="5" id="KW-0547">Nucleotide-binding</keyword>
<dbReference type="Gene3D" id="3.40.50.300">
    <property type="entry name" value="P-loop containing nucleotide triphosphate hydrolases"/>
    <property type="match status" value="1"/>
</dbReference>
<dbReference type="InterPro" id="IPR010128">
    <property type="entry name" value="ATPase_T1SS_PrtD-like"/>
</dbReference>
<dbReference type="InterPro" id="IPR047957">
    <property type="entry name" value="ABC_AprD-like_6TM"/>
</dbReference>
<evidence type="ECO:0000313" key="13">
    <source>
        <dbReference type="EMBL" id="HHL43302.1"/>
    </source>
</evidence>
<organism evidence="13">
    <name type="scientific">Hellea balneolensis</name>
    <dbReference type="NCBI Taxonomy" id="287478"/>
    <lineage>
        <taxon>Bacteria</taxon>
        <taxon>Pseudomonadati</taxon>
        <taxon>Pseudomonadota</taxon>
        <taxon>Alphaproteobacteria</taxon>
        <taxon>Maricaulales</taxon>
        <taxon>Robiginitomaculaceae</taxon>
        <taxon>Hellea</taxon>
    </lineage>
</organism>
<evidence type="ECO:0000256" key="7">
    <source>
        <dbReference type="ARBA" id="ARBA00022989"/>
    </source>
</evidence>
<evidence type="ECO:0000259" key="12">
    <source>
        <dbReference type="PROSITE" id="PS50929"/>
    </source>
</evidence>
<gene>
    <name evidence="13" type="ORF">ENJ42_06790</name>
</gene>
<dbReference type="GO" id="GO:0005886">
    <property type="term" value="C:plasma membrane"/>
    <property type="evidence" value="ECO:0007669"/>
    <property type="project" value="UniProtKB-SubCell"/>
</dbReference>
<dbReference type="Pfam" id="PF00005">
    <property type="entry name" value="ABC_tran"/>
    <property type="match status" value="1"/>
</dbReference>
<evidence type="ECO:0000256" key="8">
    <source>
        <dbReference type="ARBA" id="ARBA00023136"/>
    </source>
</evidence>
<dbReference type="GO" id="GO:0030253">
    <property type="term" value="P:protein secretion by the type I secretion system"/>
    <property type="evidence" value="ECO:0007669"/>
    <property type="project" value="InterPro"/>
</dbReference>
<evidence type="ECO:0000259" key="11">
    <source>
        <dbReference type="PROSITE" id="PS50893"/>
    </source>
</evidence>
<keyword evidence="6" id="KW-0067">ATP-binding</keyword>
<dbReference type="EMBL" id="DRMJ01000352">
    <property type="protein sequence ID" value="HHL43302.1"/>
    <property type="molecule type" value="Genomic_DNA"/>
</dbReference>
<evidence type="ECO:0000256" key="5">
    <source>
        <dbReference type="ARBA" id="ARBA00022741"/>
    </source>
</evidence>
<name>A0A7C5QWL9_9PROT</name>
<evidence type="ECO:0000256" key="10">
    <source>
        <dbReference type="SAM" id="Phobius"/>
    </source>
</evidence>
<evidence type="ECO:0000256" key="2">
    <source>
        <dbReference type="ARBA" id="ARBA00022448"/>
    </source>
</evidence>
<dbReference type="Pfam" id="PF00664">
    <property type="entry name" value="ABC_membrane"/>
    <property type="match status" value="1"/>
</dbReference>
<dbReference type="InterPro" id="IPR027417">
    <property type="entry name" value="P-loop_NTPase"/>
</dbReference>
<dbReference type="SMART" id="SM00382">
    <property type="entry name" value="AAA"/>
    <property type="match status" value="1"/>
</dbReference>
<feature type="transmembrane region" description="Helical" evidence="10">
    <location>
        <begin position="154"/>
        <end position="183"/>
    </location>
</feature>
<evidence type="ECO:0000256" key="6">
    <source>
        <dbReference type="ARBA" id="ARBA00022840"/>
    </source>
</evidence>
<dbReference type="PROSITE" id="PS50893">
    <property type="entry name" value="ABC_TRANSPORTER_2"/>
    <property type="match status" value="1"/>
</dbReference>
<dbReference type="CDD" id="cd18586">
    <property type="entry name" value="ABC_6TM_PrtD_like"/>
    <property type="match status" value="1"/>
</dbReference>
<dbReference type="InterPro" id="IPR011527">
    <property type="entry name" value="ABC1_TM_dom"/>
</dbReference>
<keyword evidence="7 10" id="KW-1133">Transmembrane helix</keyword>
<proteinExistence type="predicted"/>
<evidence type="ECO:0000256" key="3">
    <source>
        <dbReference type="ARBA" id="ARBA00022475"/>
    </source>
</evidence>
<dbReference type="InterPro" id="IPR036640">
    <property type="entry name" value="ABC1_TM_sf"/>
</dbReference>
<evidence type="ECO:0000256" key="4">
    <source>
        <dbReference type="ARBA" id="ARBA00022692"/>
    </source>
</evidence>
<dbReference type="InterPro" id="IPR003439">
    <property type="entry name" value="ABC_transporter-like_ATP-bd"/>
</dbReference>
<dbReference type="FunFam" id="3.40.50.300:FF:001444">
    <property type="entry name" value="ABC transporter ATP-binding protein"/>
    <property type="match status" value="1"/>
</dbReference>
<feature type="region of interest" description="Disordered" evidence="9">
    <location>
        <begin position="569"/>
        <end position="634"/>
    </location>
</feature>
<keyword evidence="2" id="KW-0813">Transport</keyword>
<dbReference type="SUPFAM" id="SSF90123">
    <property type="entry name" value="ABC transporter transmembrane region"/>
    <property type="match status" value="1"/>
</dbReference>
<keyword evidence="3" id="KW-1003">Cell membrane</keyword>
<feature type="transmembrane region" description="Helical" evidence="10">
    <location>
        <begin position="65"/>
        <end position="85"/>
    </location>
</feature>
<dbReference type="PANTHER" id="PTHR24221">
    <property type="entry name" value="ATP-BINDING CASSETTE SUB-FAMILY B"/>
    <property type="match status" value="1"/>
</dbReference>
<dbReference type="GO" id="GO:0140359">
    <property type="term" value="F:ABC-type transporter activity"/>
    <property type="evidence" value="ECO:0007669"/>
    <property type="project" value="InterPro"/>
</dbReference>
<protein>
    <submittedName>
        <fullName evidence="13">Type I secretion system permease/ATPase</fullName>
    </submittedName>
</protein>
<accession>A0A7C5QWL9</accession>
<dbReference type="GO" id="GO:0034040">
    <property type="term" value="F:ATPase-coupled lipid transmembrane transporter activity"/>
    <property type="evidence" value="ECO:0007669"/>
    <property type="project" value="TreeGrafter"/>
</dbReference>
<dbReference type="Proteomes" id="UP000885830">
    <property type="component" value="Unassembled WGS sequence"/>
</dbReference>
<feature type="domain" description="ABC transporter" evidence="11">
    <location>
        <begin position="340"/>
        <end position="576"/>
    </location>
</feature>
<keyword evidence="4 10" id="KW-0812">Transmembrane</keyword>
<dbReference type="NCBIfam" id="TIGR01842">
    <property type="entry name" value="type_I_sec_PrtD"/>
    <property type="match status" value="1"/>
</dbReference>